<accession>A0ABD0L1H4</accession>
<evidence type="ECO:0000313" key="2">
    <source>
        <dbReference type="EMBL" id="KAK7492912.1"/>
    </source>
</evidence>
<feature type="compositionally biased region" description="Basic residues" evidence="1">
    <location>
        <begin position="222"/>
        <end position="232"/>
    </location>
</feature>
<dbReference type="Proteomes" id="UP001519460">
    <property type="component" value="Unassembled WGS sequence"/>
</dbReference>
<feature type="compositionally biased region" description="Basic residues" evidence="1">
    <location>
        <begin position="164"/>
        <end position="174"/>
    </location>
</feature>
<reference evidence="2 3" key="1">
    <citation type="journal article" date="2023" name="Sci. Data">
        <title>Genome assembly of the Korean intertidal mud-creeper Batillaria attramentaria.</title>
        <authorList>
            <person name="Patra A.K."/>
            <person name="Ho P.T."/>
            <person name="Jun S."/>
            <person name="Lee S.J."/>
            <person name="Kim Y."/>
            <person name="Won Y.J."/>
        </authorList>
    </citation>
    <scope>NUCLEOTIDE SEQUENCE [LARGE SCALE GENOMIC DNA]</scope>
    <source>
        <strain evidence="2">Wonlab-2016</strain>
    </source>
</reference>
<protein>
    <submittedName>
        <fullName evidence="2">Uncharacterized protein</fullName>
    </submittedName>
</protein>
<feature type="compositionally biased region" description="Polar residues" evidence="1">
    <location>
        <begin position="1"/>
        <end position="11"/>
    </location>
</feature>
<name>A0ABD0L1H4_9CAEN</name>
<evidence type="ECO:0000313" key="3">
    <source>
        <dbReference type="Proteomes" id="UP001519460"/>
    </source>
</evidence>
<comment type="caution">
    <text evidence="2">The sequence shown here is derived from an EMBL/GenBank/DDBJ whole genome shotgun (WGS) entry which is preliminary data.</text>
</comment>
<organism evidence="2 3">
    <name type="scientific">Batillaria attramentaria</name>
    <dbReference type="NCBI Taxonomy" id="370345"/>
    <lineage>
        <taxon>Eukaryota</taxon>
        <taxon>Metazoa</taxon>
        <taxon>Spiralia</taxon>
        <taxon>Lophotrochozoa</taxon>
        <taxon>Mollusca</taxon>
        <taxon>Gastropoda</taxon>
        <taxon>Caenogastropoda</taxon>
        <taxon>Sorbeoconcha</taxon>
        <taxon>Cerithioidea</taxon>
        <taxon>Batillariidae</taxon>
        <taxon>Batillaria</taxon>
    </lineage>
</organism>
<feature type="compositionally biased region" description="Polar residues" evidence="1">
    <location>
        <begin position="146"/>
        <end position="156"/>
    </location>
</feature>
<feature type="region of interest" description="Disordered" evidence="1">
    <location>
        <begin position="1"/>
        <end position="254"/>
    </location>
</feature>
<evidence type="ECO:0000256" key="1">
    <source>
        <dbReference type="SAM" id="MobiDB-lite"/>
    </source>
</evidence>
<keyword evidence="3" id="KW-1185">Reference proteome</keyword>
<feature type="compositionally biased region" description="Pro residues" evidence="1">
    <location>
        <begin position="87"/>
        <end position="100"/>
    </location>
</feature>
<sequence>MSKGNMRQSRSVPAGFRAVREKSKSAFLEPSATSLSKTLPTNTLQSLLQGQGTPSPLAHTLPSSLHPLQPGVNAPTTQQLAQVLGGPQPPPAPYAHPPPSSSAQIPDGESGADTQSESPNKRRRRYSNVKRRSVVPSPKPPGGSKTQGQSKASGASDSDAERSKPRRRKRRMQRRVADLMDTSSLPASDVPPGDGEGDDLLEEGMGQGQLGTAVESTPVRLTPRKRHRAHPATRRERMTTIPNPLGQQDDAYSGCSTDIHHRSCATNGGPNFLLEREGDTFSQCSCEDPQQPCS</sequence>
<gene>
    <name evidence="2" type="ORF">BaRGS_00015859</name>
</gene>
<proteinExistence type="predicted"/>
<feature type="compositionally biased region" description="Polar residues" evidence="1">
    <location>
        <begin position="31"/>
        <end position="54"/>
    </location>
</feature>
<dbReference type="AlphaFoldDB" id="A0ABD0L1H4"/>
<feature type="compositionally biased region" description="Basic residues" evidence="1">
    <location>
        <begin position="121"/>
        <end position="133"/>
    </location>
</feature>
<dbReference type="EMBL" id="JACVVK020000098">
    <property type="protein sequence ID" value="KAK7492912.1"/>
    <property type="molecule type" value="Genomic_DNA"/>
</dbReference>